<evidence type="ECO:0000256" key="1">
    <source>
        <dbReference type="SAM" id="MobiDB-lite"/>
    </source>
</evidence>
<evidence type="ECO:0000313" key="3">
    <source>
        <dbReference type="Proteomes" id="UP000095746"/>
    </source>
</evidence>
<gene>
    <name evidence="2" type="ORF">ERS852411_03270</name>
</gene>
<sequence length="75" mass="8376">MFTRRSSISSVYSSSRPGRRRDFTGSSRERMAFISAPSKELPMAITSPVAFIWVPRVRLAVVNLSKGRRGSLSTQ</sequence>
<dbReference type="AlphaFoldDB" id="A0A174P5E2"/>
<dbReference type="Proteomes" id="UP000095746">
    <property type="component" value="Unassembled WGS sequence"/>
</dbReference>
<feature type="region of interest" description="Disordered" evidence="1">
    <location>
        <begin position="1"/>
        <end position="28"/>
    </location>
</feature>
<proteinExistence type="predicted"/>
<reference evidence="2 3" key="1">
    <citation type="submission" date="2015-09" db="EMBL/GenBank/DDBJ databases">
        <authorList>
            <consortium name="Pathogen Informatics"/>
        </authorList>
    </citation>
    <scope>NUCLEOTIDE SEQUENCE [LARGE SCALE GENOMIC DNA]</scope>
    <source>
        <strain evidence="2 3">2789STDY5608854</strain>
    </source>
</reference>
<dbReference type="EMBL" id="CYZT01000393">
    <property type="protein sequence ID" value="CUP54080.1"/>
    <property type="molecule type" value="Genomic_DNA"/>
</dbReference>
<feature type="compositionally biased region" description="Low complexity" evidence="1">
    <location>
        <begin position="1"/>
        <end position="16"/>
    </location>
</feature>
<evidence type="ECO:0000313" key="2">
    <source>
        <dbReference type="EMBL" id="CUP54080.1"/>
    </source>
</evidence>
<accession>A0A174P5E2</accession>
<organism evidence="2 3">
    <name type="scientific">Flavonifractor plautii</name>
    <name type="common">Fusobacterium plautii</name>
    <dbReference type="NCBI Taxonomy" id="292800"/>
    <lineage>
        <taxon>Bacteria</taxon>
        <taxon>Bacillati</taxon>
        <taxon>Bacillota</taxon>
        <taxon>Clostridia</taxon>
        <taxon>Eubacteriales</taxon>
        <taxon>Oscillospiraceae</taxon>
        <taxon>Flavonifractor</taxon>
    </lineage>
</organism>
<dbReference type="AntiFam" id="ANF00242">
    <property type="entry name" value="Shadow ORF (opposite carB)"/>
</dbReference>
<name>A0A174P5E2_FLAPL</name>
<protein>
    <submittedName>
        <fullName evidence="2">Uncharacterized protein</fullName>
    </submittedName>
</protein>